<feature type="region of interest" description="Disordered" evidence="1">
    <location>
        <begin position="41"/>
        <end position="75"/>
    </location>
</feature>
<protein>
    <submittedName>
        <fullName evidence="2 4">Uncharacterized protein</fullName>
    </submittedName>
</protein>
<feature type="compositionally biased region" description="Basic and acidic residues" evidence="1">
    <location>
        <begin position="65"/>
        <end position="75"/>
    </location>
</feature>
<keyword evidence="3" id="KW-1185">Reference proteome</keyword>
<dbReference type="GeneID" id="54420874"/>
<dbReference type="InterPro" id="IPR046591">
    <property type="entry name" value="DUF6649"/>
</dbReference>
<accession>A0A6G1FSD6</accession>
<dbReference type="Proteomes" id="UP000504638">
    <property type="component" value="Unplaced"/>
</dbReference>
<dbReference type="Pfam" id="PF20354">
    <property type="entry name" value="DUF6649"/>
    <property type="match status" value="1"/>
</dbReference>
<gene>
    <name evidence="2 4" type="ORF">P152DRAFT_462264</name>
</gene>
<dbReference type="OrthoDB" id="5345504at2759"/>
<evidence type="ECO:0000313" key="2">
    <source>
        <dbReference type="EMBL" id="KAF1808697.1"/>
    </source>
</evidence>
<feature type="region of interest" description="Disordered" evidence="1">
    <location>
        <begin position="162"/>
        <end position="204"/>
    </location>
</feature>
<evidence type="ECO:0000256" key="1">
    <source>
        <dbReference type="SAM" id="MobiDB-lite"/>
    </source>
</evidence>
<proteinExistence type="predicted"/>
<feature type="compositionally biased region" description="Basic and acidic residues" evidence="1">
    <location>
        <begin position="162"/>
        <end position="172"/>
    </location>
</feature>
<name>A0A6G1FSD6_9PEZI</name>
<dbReference type="RefSeq" id="XP_033530328.1">
    <property type="nucleotide sequence ID" value="XM_033680304.1"/>
</dbReference>
<dbReference type="AlphaFoldDB" id="A0A6G1FSD6"/>
<reference evidence="4" key="3">
    <citation type="submission" date="2025-04" db="UniProtKB">
        <authorList>
            <consortium name="RefSeq"/>
        </authorList>
    </citation>
    <scope>IDENTIFICATION</scope>
    <source>
        <strain evidence="4">CBS 781.70</strain>
    </source>
</reference>
<feature type="compositionally biased region" description="Acidic residues" evidence="1">
    <location>
        <begin position="194"/>
        <end position="204"/>
    </location>
</feature>
<evidence type="ECO:0000313" key="4">
    <source>
        <dbReference type="RefSeq" id="XP_033530328.1"/>
    </source>
</evidence>
<reference evidence="4" key="2">
    <citation type="submission" date="2020-04" db="EMBL/GenBank/DDBJ databases">
        <authorList>
            <consortium name="NCBI Genome Project"/>
        </authorList>
    </citation>
    <scope>NUCLEOTIDE SEQUENCE</scope>
    <source>
        <strain evidence="4">CBS 781.70</strain>
    </source>
</reference>
<reference evidence="2 4" key="1">
    <citation type="submission" date="2020-01" db="EMBL/GenBank/DDBJ databases">
        <authorList>
            <consortium name="DOE Joint Genome Institute"/>
            <person name="Haridas S."/>
            <person name="Albert R."/>
            <person name="Binder M."/>
            <person name="Bloem J."/>
            <person name="Labutti K."/>
            <person name="Salamov A."/>
            <person name="Andreopoulos B."/>
            <person name="Baker S.E."/>
            <person name="Barry K."/>
            <person name="Bills G."/>
            <person name="Bluhm B.H."/>
            <person name="Cannon C."/>
            <person name="Castanera R."/>
            <person name="Culley D.E."/>
            <person name="Daum C."/>
            <person name="Ezra D."/>
            <person name="Gonzalez J.B."/>
            <person name="Henrissat B."/>
            <person name="Kuo A."/>
            <person name="Liang C."/>
            <person name="Lipzen A."/>
            <person name="Lutzoni F."/>
            <person name="Magnuson J."/>
            <person name="Mondo S."/>
            <person name="Nolan M."/>
            <person name="Ohm R."/>
            <person name="Pangilinan J."/>
            <person name="Park H.-J."/>
            <person name="Ramirez L."/>
            <person name="Alfaro M."/>
            <person name="Sun H."/>
            <person name="Tritt A."/>
            <person name="Yoshinaga Y."/>
            <person name="Zwiers L.-H."/>
            <person name="Turgeon B.G."/>
            <person name="Goodwin S.B."/>
            <person name="Spatafora J.W."/>
            <person name="Crous P.W."/>
            <person name="Grigoriev I.V."/>
        </authorList>
    </citation>
    <scope>NUCLEOTIDE SEQUENCE</scope>
    <source>
        <strain evidence="2 4">CBS 781.70</strain>
    </source>
</reference>
<sequence>MTMEAPHGTKRRGDNSIEDEQRFVKRFNLLDIDPNSKLYIPASADGVRQNDVSPNNLSPKKPTRSRPDDDRMQVEDTKHKVYIYDLDAELAEPEPEPDEDRRIFIPDIEKHLSKLPRHLLKGAELQSNANNQLIPYTIPRSLSVPQETDSVRKAILEARRRIHEEQAKKEEAASNDMAPQDLGTSSQAEQAEQAGDDPDAMDLD</sequence>
<dbReference type="EMBL" id="ML975180">
    <property type="protein sequence ID" value="KAF1808697.1"/>
    <property type="molecule type" value="Genomic_DNA"/>
</dbReference>
<organism evidence="2">
    <name type="scientific">Eremomyces bilateralis CBS 781.70</name>
    <dbReference type="NCBI Taxonomy" id="1392243"/>
    <lineage>
        <taxon>Eukaryota</taxon>
        <taxon>Fungi</taxon>
        <taxon>Dikarya</taxon>
        <taxon>Ascomycota</taxon>
        <taxon>Pezizomycotina</taxon>
        <taxon>Dothideomycetes</taxon>
        <taxon>Dothideomycetes incertae sedis</taxon>
        <taxon>Eremomycetales</taxon>
        <taxon>Eremomycetaceae</taxon>
        <taxon>Eremomyces</taxon>
    </lineage>
</organism>
<evidence type="ECO:0000313" key="3">
    <source>
        <dbReference type="Proteomes" id="UP000504638"/>
    </source>
</evidence>